<dbReference type="EC" id="2.4.1.-" evidence="15"/>
<keyword evidence="10 14" id="KW-0697">Rotamase</keyword>
<evidence type="ECO:0000256" key="14">
    <source>
        <dbReference type="PROSITE-ProRule" id="PRU00278"/>
    </source>
</evidence>
<evidence type="ECO:0000256" key="6">
    <source>
        <dbReference type="ARBA" id="ARBA00022679"/>
    </source>
</evidence>
<dbReference type="PROSITE" id="PS01159">
    <property type="entry name" value="WW_DOMAIN_1"/>
    <property type="match status" value="1"/>
</dbReference>
<comment type="catalytic activity">
    <reaction evidence="13">
        <text>an alpha-D-Glc-(1-&gt;3)-alpha-D-Man-(1-&gt;2)-alpha-D-Man-(1-&gt;2)-alpha-D-Man-(1-&gt;3)-[alpha-D-Man-(1-&gt;2)-alpha-D-Man-(1-&gt;3)-[alpha-D-Man-(1-&gt;2)-alpha-D-Man-(1-&gt;6)]-alpha-D-Man-(1-&gt;6)]-beta-D-Man-(1-&gt;4)-beta-D-GlcNAc-(1-&gt;4)-alpha-D-GlcNAc-diphospho-di-trans,poly-cis-dolichol + a di-trans,poly-cis-dolichyl beta-D-glucosyl phosphate = an alpha-D-Glc-(1-&gt;3)-alpha-D-Glc-(1-&gt;3)-alpha-D-Man-(1-&gt;2)-alpha-D-Man-(1-&gt;2)-alpha-D-Man-(1-&gt;3)-[alpha-D-Man-(1-&gt;2)-alpha-D-Man-(1-&gt;3)-[alpha-D-Man-(1-&gt;2)-alpha-D-Man-(1-&gt;6)]-alpha-D-Man-(1-&gt;6)]-beta-D-Man-(1-&gt;4)-beta-D-GlcNAc-(1-&gt;4)-alpha-D-GlcNAc-diphospho-di-trans,poly-cis-dolichol + a di-trans,poly-cis-dolichyl phosphate + H(+)</text>
        <dbReference type="Rhea" id="RHEA:31307"/>
        <dbReference type="Rhea" id="RHEA-COMP:19498"/>
        <dbReference type="Rhea" id="RHEA-COMP:19502"/>
        <dbReference type="Rhea" id="RHEA-COMP:19521"/>
        <dbReference type="Rhea" id="RHEA-COMP:19522"/>
        <dbReference type="ChEBI" id="CHEBI:15378"/>
        <dbReference type="ChEBI" id="CHEBI:57525"/>
        <dbReference type="ChEBI" id="CHEBI:57683"/>
        <dbReference type="ChEBI" id="CHEBI:132521"/>
        <dbReference type="ChEBI" id="CHEBI:132522"/>
        <dbReference type="EC" id="2.4.1.265"/>
    </reaction>
    <physiologicalReaction direction="left-to-right" evidence="13">
        <dbReference type="Rhea" id="RHEA:31308"/>
    </physiologicalReaction>
</comment>
<dbReference type="Pfam" id="PF03155">
    <property type="entry name" value="Alg6_Alg8"/>
    <property type="match status" value="1"/>
</dbReference>
<dbReference type="PROSITE" id="PS50020">
    <property type="entry name" value="WW_DOMAIN_2"/>
    <property type="match status" value="1"/>
</dbReference>
<evidence type="ECO:0000256" key="12">
    <source>
        <dbReference type="ARBA" id="ARBA00023235"/>
    </source>
</evidence>
<keyword evidence="6 15" id="KW-0808">Transferase</keyword>
<evidence type="ECO:0000256" key="11">
    <source>
        <dbReference type="ARBA" id="ARBA00023136"/>
    </source>
</evidence>
<dbReference type="CDD" id="cd00201">
    <property type="entry name" value="WW"/>
    <property type="match status" value="1"/>
</dbReference>
<feature type="domain" description="WW" evidence="16">
    <location>
        <begin position="5"/>
        <end position="39"/>
    </location>
</feature>
<protein>
    <recommendedName>
        <fullName evidence="15">Alpha-1,3-glucosyltransferase</fullName>
        <ecNumber evidence="15">2.4.1.-</ecNumber>
    </recommendedName>
</protein>
<dbReference type="PANTHER" id="PTHR12413:SF2">
    <property type="entry name" value="DOLICHYL PYROPHOSPHATE GLC1MAN9GLCNAC2 ALPHA-1,3-GLUCOSYLTRANSFERASE-RELATED"/>
    <property type="match status" value="1"/>
</dbReference>
<feature type="transmembrane region" description="Helical" evidence="15">
    <location>
        <begin position="324"/>
        <end position="347"/>
    </location>
</feature>
<comment type="similarity">
    <text evidence="4 15">Belongs to the ALG6/ALG8 glucosyltransferase family.</text>
</comment>
<comment type="catalytic activity">
    <reaction evidence="1">
        <text>[protein]-peptidylproline (omega=180) = [protein]-peptidylproline (omega=0)</text>
        <dbReference type="Rhea" id="RHEA:16237"/>
        <dbReference type="Rhea" id="RHEA-COMP:10747"/>
        <dbReference type="Rhea" id="RHEA-COMP:10748"/>
        <dbReference type="ChEBI" id="CHEBI:83833"/>
        <dbReference type="ChEBI" id="CHEBI:83834"/>
        <dbReference type="EC" id="5.2.1.8"/>
    </reaction>
</comment>
<dbReference type="GO" id="GO:0060255">
    <property type="term" value="P:regulation of macromolecule metabolic process"/>
    <property type="evidence" value="ECO:0007669"/>
    <property type="project" value="UniProtKB-ARBA"/>
</dbReference>
<dbReference type="Gene3D" id="3.10.50.40">
    <property type="match status" value="1"/>
</dbReference>
<evidence type="ECO:0000256" key="3">
    <source>
        <dbReference type="ARBA" id="ARBA00004922"/>
    </source>
</evidence>
<keyword evidence="5 15" id="KW-0328">Glycosyltransferase</keyword>
<accession>L0PEI4</accession>
<feature type="transmembrane region" description="Helical" evidence="15">
    <location>
        <begin position="295"/>
        <end position="312"/>
    </location>
</feature>
<feature type="transmembrane region" description="Helical" evidence="15">
    <location>
        <begin position="587"/>
        <end position="605"/>
    </location>
</feature>
<dbReference type="PANTHER" id="PTHR12413">
    <property type="entry name" value="DOLICHYL GLYCOSYLTRANSFERASE"/>
    <property type="match status" value="1"/>
</dbReference>
<dbReference type="InterPro" id="IPR000297">
    <property type="entry name" value="PPIase_PpiC"/>
</dbReference>
<keyword evidence="8 15" id="KW-0256">Endoplasmic reticulum</keyword>
<feature type="transmembrane region" description="Helical" evidence="15">
    <location>
        <begin position="552"/>
        <end position="575"/>
    </location>
</feature>
<evidence type="ECO:0000256" key="13">
    <source>
        <dbReference type="ARBA" id="ARBA00047346"/>
    </source>
</evidence>
<dbReference type="GO" id="GO:0006487">
    <property type="term" value="P:protein N-linked glycosylation"/>
    <property type="evidence" value="ECO:0007669"/>
    <property type="project" value="TreeGrafter"/>
</dbReference>
<keyword evidence="12 14" id="KW-0413">Isomerase</keyword>
<dbReference type="InParanoid" id="L0PEI4"/>
<feature type="transmembrane region" description="Helical" evidence="15">
    <location>
        <begin position="460"/>
        <end position="479"/>
    </location>
</feature>
<dbReference type="InterPro" id="IPR004856">
    <property type="entry name" value="Glyco_trans_ALG6/ALG8"/>
</dbReference>
<dbReference type="GO" id="GO:0080090">
    <property type="term" value="P:regulation of primary metabolic process"/>
    <property type="evidence" value="ECO:0007669"/>
    <property type="project" value="UniProtKB-ARBA"/>
</dbReference>
<dbReference type="SMART" id="SM00456">
    <property type="entry name" value="WW"/>
    <property type="match status" value="1"/>
</dbReference>
<name>L0PEI4_PNEJI</name>
<dbReference type="UniPathway" id="UPA00378"/>
<evidence type="ECO:0000256" key="1">
    <source>
        <dbReference type="ARBA" id="ARBA00000971"/>
    </source>
</evidence>
<dbReference type="GO" id="GO:0042283">
    <property type="term" value="F:dolichyl pyrophosphate Glc1Man9GlcNAc2 alpha-1,3-glucosyltransferase activity"/>
    <property type="evidence" value="ECO:0007669"/>
    <property type="project" value="UniProtKB-EC"/>
</dbReference>
<dbReference type="AlphaFoldDB" id="L0PEI4"/>
<dbReference type="GO" id="GO:0005789">
    <property type="term" value="C:endoplasmic reticulum membrane"/>
    <property type="evidence" value="ECO:0007669"/>
    <property type="project" value="UniProtKB-SubCell"/>
</dbReference>
<dbReference type="Gene3D" id="2.20.70.10">
    <property type="match status" value="1"/>
</dbReference>
<keyword evidence="11 15" id="KW-0472">Membrane</keyword>
<keyword evidence="7 15" id="KW-0812">Transmembrane</keyword>
<dbReference type="STRING" id="1209962.L0PEI4"/>
<feature type="transmembrane region" description="Helical" evidence="15">
    <location>
        <begin position="367"/>
        <end position="385"/>
    </location>
</feature>
<dbReference type="InterPro" id="IPR046357">
    <property type="entry name" value="PPIase_dom_sf"/>
</dbReference>
<evidence type="ECO:0000256" key="8">
    <source>
        <dbReference type="ARBA" id="ARBA00022824"/>
    </source>
</evidence>
<sequence length="647" mass="75318">MVQINGLPENWEIRCSRSRNLPYYYNLKTNESFWEPPMGSDLEVLRNYMVNNGLILELRQENKKIENDKIRVSHLLVKHNQSRRPSSWKEPNITRTKQEAMNIILEYEARIRAGEISLGELALTESDCSSAKKAGDLGFFEKGVMQQEFEDASFALFPGEMSHVVETASGRSTDFEVHRNWMALTHSLPLSKWYYDDTSQWTLDYPPFFCWMEYLFSLFGQWIDPEMLKVTNLNYASNKTIYFQRSTVIIMDFMLIYSLKRYIQLNHSSEKKLSKIVAISIILSPGLFIVDHIHFQYNGFLYGLLLLSICYAKNSDKILRSCVIFLILLCFKHLYLYLAPAYFVYVIRVYCLSSNLRRVNVKNTIKLIISVFLVIALAFGPFVYYNQIGQIKSRLFPFSRGLTHTYWAPNVWALYSFIDRVLIALAPHLNIVPRQEAISSLTRGLVGDTFFGILPNITPMITFTITCFFQMIYLVKLFIRPTYNVFLGAVILCGFSSFIFGWHVHEKAILMVIIPFSLLALRDRRYFTAFCPLVIAGYVSLFPLIFTPLESFIKFVYTITWLLVFLVPSEIMVPASEKRIFLLNRASSIYIFIFIPLLIYTTFFHDLIFGSTEKYQYFPLMLISTYCSWGILCSWFGFSLLYLTDLS</sequence>
<evidence type="ECO:0000256" key="9">
    <source>
        <dbReference type="ARBA" id="ARBA00022989"/>
    </source>
</evidence>
<evidence type="ECO:0000256" key="10">
    <source>
        <dbReference type="ARBA" id="ARBA00023110"/>
    </source>
</evidence>
<feature type="transmembrane region" description="Helical" evidence="15">
    <location>
        <begin position="526"/>
        <end position="546"/>
    </location>
</feature>
<dbReference type="FunFam" id="3.10.50.40:FF:000010">
    <property type="entry name" value="Peptidyl-prolyl cis-trans isomerase Pin1"/>
    <property type="match status" value="1"/>
</dbReference>
<reference evidence="18 19" key="1">
    <citation type="journal article" date="2012" name="MBio">
        <title>De novo assembly of the Pneumocystis jirovecii genome from a single bronchoalveolar lavage fluid specimen from a patient.</title>
        <authorList>
            <person name="Cisse O.H."/>
            <person name="Pagni M."/>
            <person name="Hauser P.M."/>
        </authorList>
    </citation>
    <scope>NUCLEOTIDE SEQUENCE [LARGE SCALE GENOMIC DNA]</scope>
    <source>
        <strain evidence="18 19">SE8</strain>
    </source>
</reference>
<evidence type="ECO:0000313" key="19">
    <source>
        <dbReference type="Proteomes" id="UP000010422"/>
    </source>
</evidence>
<dbReference type="InterPro" id="IPR036020">
    <property type="entry name" value="WW_dom_sf"/>
</dbReference>
<dbReference type="Proteomes" id="UP000010422">
    <property type="component" value="Unassembled WGS sequence"/>
</dbReference>
<dbReference type="VEuPathDB" id="FungiDB:PNEJI1_001095"/>
<evidence type="ECO:0000256" key="5">
    <source>
        <dbReference type="ARBA" id="ARBA00022676"/>
    </source>
</evidence>
<evidence type="ECO:0000259" key="16">
    <source>
        <dbReference type="PROSITE" id="PS50020"/>
    </source>
</evidence>
<comment type="pathway">
    <text evidence="3 15">Protein modification; protein glycosylation.</text>
</comment>
<dbReference type="SUPFAM" id="SSF54534">
    <property type="entry name" value="FKBP-like"/>
    <property type="match status" value="1"/>
</dbReference>
<evidence type="ECO:0000256" key="2">
    <source>
        <dbReference type="ARBA" id="ARBA00004477"/>
    </source>
</evidence>
<evidence type="ECO:0000259" key="17">
    <source>
        <dbReference type="PROSITE" id="PS50198"/>
    </source>
</evidence>
<organism evidence="19">
    <name type="scientific">Pneumocystis jirovecii</name>
    <name type="common">Human pneumocystis pneumonia agent</name>
    <dbReference type="NCBI Taxonomy" id="42068"/>
    <lineage>
        <taxon>Eukaryota</taxon>
        <taxon>Fungi</taxon>
        <taxon>Dikarya</taxon>
        <taxon>Ascomycota</taxon>
        <taxon>Taphrinomycotina</taxon>
        <taxon>Pneumocystomycetes</taxon>
        <taxon>Pneumocystaceae</taxon>
        <taxon>Pneumocystis</taxon>
    </lineage>
</organism>
<comment type="caution">
    <text evidence="18">The sequence shown here is derived from an EMBL/GenBank/DDBJ whole genome shotgun (WGS) entry which is preliminary data.</text>
</comment>
<comment type="subcellular location">
    <subcellularLocation>
        <location evidence="2 15">Endoplasmic reticulum membrane</location>
        <topology evidence="2 15">Multi-pass membrane protein</topology>
    </subcellularLocation>
</comment>
<dbReference type="EMBL" id="CAKM01000259">
    <property type="protein sequence ID" value="CCJ30642.1"/>
    <property type="molecule type" value="Genomic_DNA"/>
</dbReference>
<dbReference type="PROSITE" id="PS50198">
    <property type="entry name" value="PPIC_PPIASE_2"/>
    <property type="match status" value="1"/>
</dbReference>
<proteinExistence type="inferred from homology"/>
<feature type="transmembrane region" description="Helical" evidence="15">
    <location>
        <begin position="617"/>
        <end position="643"/>
    </location>
</feature>
<feature type="transmembrane region" description="Helical" evidence="15">
    <location>
        <begin position="485"/>
        <end position="505"/>
    </location>
</feature>
<dbReference type="Pfam" id="PF00397">
    <property type="entry name" value="WW"/>
    <property type="match status" value="1"/>
</dbReference>
<keyword evidence="9 15" id="KW-1133">Transmembrane helix</keyword>
<evidence type="ECO:0000256" key="7">
    <source>
        <dbReference type="ARBA" id="ARBA00022692"/>
    </source>
</evidence>
<feature type="domain" description="PpiC" evidence="17">
    <location>
        <begin position="67"/>
        <end position="170"/>
    </location>
</feature>
<dbReference type="GO" id="GO:0003755">
    <property type="term" value="F:peptidyl-prolyl cis-trans isomerase activity"/>
    <property type="evidence" value="ECO:0007669"/>
    <property type="project" value="UniProtKB-KW"/>
</dbReference>
<evidence type="ECO:0000256" key="15">
    <source>
        <dbReference type="RuleBase" id="RU363110"/>
    </source>
</evidence>
<dbReference type="Pfam" id="PF00639">
    <property type="entry name" value="Rotamase"/>
    <property type="match status" value="1"/>
</dbReference>
<evidence type="ECO:0000256" key="4">
    <source>
        <dbReference type="ARBA" id="ARBA00008715"/>
    </source>
</evidence>
<dbReference type="InterPro" id="IPR001202">
    <property type="entry name" value="WW_dom"/>
</dbReference>
<gene>
    <name evidence="18" type="ORF">PNEJI1_001095</name>
</gene>
<evidence type="ECO:0000313" key="18">
    <source>
        <dbReference type="EMBL" id="CCJ30642.1"/>
    </source>
</evidence>
<dbReference type="FunCoup" id="L0PEI4">
    <property type="interactions" value="318"/>
</dbReference>
<dbReference type="SUPFAM" id="SSF51045">
    <property type="entry name" value="WW domain"/>
    <property type="match status" value="1"/>
</dbReference>